<dbReference type="PROSITE" id="PS50294">
    <property type="entry name" value="WD_REPEATS_REGION"/>
    <property type="match status" value="1"/>
</dbReference>
<evidence type="ECO:0000313" key="4">
    <source>
        <dbReference type="EMBL" id="CDW32008.1"/>
    </source>
</evidence>
<name>A0A0K2U191_LEPSM</name>
<keyword evidence="2" id="KW-0677">Repeat</keyword>
<dbReference type="InterPro" id="IPR036322">
    <property type="entry name" value="WD40_repeat_dom_sf"/>
</dbReference>
<dbReference type="InterPro" id="IPR001680">
    <property type="entry name" value="WD40_rpt"/>
</dbReference>
<proteinExistence type="predicted"/>
<gene>
    <name evidence="4" type="primary">FBXW2</name>
</gene>
<evidence type="ECO:0000256" key="1">
    <source>
        <dbReference type="ARBA" id="ARBA00022574"/>
    </source>
</evidence>
<dbReference type="AlphaFoldDB" id="A0A0K2U191"/>
<dbReference type="SUPFAM" id="SSF50978">
    <property type="entry name" value="WD40 repeat-like"/>
    <property type="match status" value="1"/>
</dbReference>
<sequence length="402" mass="45399">MTVLGYRFRSMMKEGKCFVHKSESDLLLSSPKLSCEACRKIITLHYDQEYIAMGAIGTPRNYKSIELPNSKCILVWSIQNSEITHAFPISLGISIIKLFWPKYVVYGTFDGRIETRNLENKDLVPLRFTEQHTSAILTIDGHLKHDILVSGSSDFRVKVWKLSTGELVNIFSDFSHWIDSVLFVPKEKHSLISSSGRDLIITMTRDAIQIFDTDYSSVGVSEKKRPISYREKISIPIHLLSARNYGEDLRETFFTPGFNLIGGNQIAFIRQLPMFDTHTIGDVDILIIDAENGNLVNSVHINKKVRKLLAIGTRFALILLPYVNTRYNNLAIVDLKTSEIAGGCTVPHSHATTPDFAQITVGSSQWLDGLLPDELMSKNNLILSLSINEGVMHNVYWDHINQ</sequence>
<evidence type="ECO:0000256" key="2">
    <source>
        <dbReference type="ARBA" id="ARBA00022737"/>
    </source>
</evidence>
<dbReference type="InterPro" id="IPR015943">
    <property type="entry name" value="WD40/YVTN_repeat-like_dom_sf"/>
</dbReference>
<dbReference type="PROSITE" id="PS50082">
    <property type="entry name" value="WD_REPEATS_2"/>
    <property type="match status" value="1"/>
</dbReference>
<dbReference type="PANTHER" id="PTHR44436">
    <property type="entry name" value="F-BOX/WD REPEAT-CONTAINING PROTEIN 2"/>
    <property type="match status" value="1"/>
</dbReference>
<reference evidence="4" key="1">
    <citation type="submission" date="2014-05" db="EMBL/GenBank/DDBJ databases">
        <authorList>
            <person name="Chronopoulou M."/>
        </authorList>
    </citation>
    <scope>NUCLEOTIDE SEQUENCE</scope>
    <source>
        <tissue evidence="4">Whole organism</tissue>
    </source>
</reference>
<dbReference type="OrthoDB" id="538223at2759"/>
<dbReference type="EMBL" id="HACA01014647">
    <property type="protein sequence ID" value="CDW32008.1"/>
    <property type="molecule type" value="Transcribed_RNA"/>
</dbReference>
<organism evidence="4">
    <name type="scientific">Lepeophtheirus salmonis</name>
    <name type="common">Salmon louse</name>
    <name type="synonym">Caligus salmonis</name>
    <dbReference type="NCBI Taxonomy" id="72036"/>
    <lineage>
        <taxon>Eukaryota</taxon>
        <taxon>Metazoa</taxon>
        <taxon>Ecdysozoa</taxon>
        <taxon>Arthropoda</taxon>
        <taxon>Crustacea</taxon>
        <taxon>Multicrustacea</taxon>
        <taxon>Hexanauplia</taxon>
        <taxon>Copepoda</taxon>
        <taxon>Siphonostomatoida</taxon>
        <taxon>Caligidae</taxon>
        <taxon>Lepeophtheirus</taxon>
    </lineage>
</organism>
<dbReference type="PANTHER" id="PTHR44436:SF1">
    <property type="entry name" value="F-BOX_WD REPEAT-CONTAINING PROTEIN 2"/>
    <property type="match status" value="1"/>
</dbReference>
<dbReference type="InterPro" id="IPR042627">
    <property type="entry name" value="FBXW2"/>
</dbReference>
<keyword evidence="1 3" id="KW-0853">WD repeat</keyword>
<dbReference type="Gene3D" id="2.130.10.10">
    <property type="entry name" value="YVTN repeat-like/Quinoprotein amine dehydrogenase"/>
    <property type="match status" value="1"/>
</dbReference>
<protein>
    <submittedName>
        <fullName evidence="4">Fbox and WD repeat domain containing 2 [Latimeria chalumnae]</fullName>
    </submittedName>
</protein>
<accession>A0A0K2U191</accession>
<dbReference type="SMART" id="SM00320">
    <property type="entry name" value="WD40"/>
    <property type="match status" value="2"/>
</dbReference>
<feature type="repeat" description="WD" evidence="3">
    <location>
        <begin position="129"/>
        <end position="170"/>
    </location>
</feature>
<evidence type="ECO:0000256" key="3">
    <source>
        <dbReference type="PROSITE-ProRule" id="PRU00221"/>
    </source>
</evidence>